<accession>A0A1I0NBK0</accession>
<keyword evidence="1" id="KW-0732">Signal</keyword>
<proteinExistence type="predicted"/>
<reference evidence="2 3" key="1">
    <citation type="submission" date="2016-10" db="EMBL/GenBank/DDBJ databases">
        <authorList>
            <person name="de Groot N.N."/>
        </authorList>
    </citation>
    <scope>NUCLEOTIDE SEQUENCE [LARGE SCALE GENOMIC DNA]</scope>
    <source>
        <strain evidence="2 3">TC2-24</strain>
    </source>
</reference>
<evidence type="ECO:0000313" key="2">
    <source>
        <dbReference type="EMBL" id="SEV98521.1"/>
    </source>
</evidence>
<feature type="signal peptide" evidence="1">
    <location>
        <begin position="1"/>
        <end position="20"/>
    </location>
</feature>
<evidence type="ECO:0000256" key="1">
    <source>
        <dbReference type="SAM" id="SignalP"/>
    </source>
</evidence>
<keyword evidence="3" id="KW-1185">Reference proteome</keyword>
<name>A0A1I0NBK0_9BACT</name>
<dbReference type="Proteomes" id="UP000199373">
    <property type="component" value="Unassembled WGS sequence"/>
</dbReference>
<dbReference type="EMBL" id="FOIQ01000002">
    <property type="protein sequence ID" value="SEV98521.1"/>
    <property type="molecule type" value="Genomic_DNA"/>
</dbReference>
<feature type="chain" id="PRO_5011761197" description="TonB protein C-terminal" evidence="1">
    <location>
        <begin position="21"/>
        <end position="246"/>
    </location>
</feature>
<evidence type="ECO:0008006" key="4">
    <source>
        <dbReference type="Google" id="ProtNLM"/>
    </source>
</evidence>
<evidence type="ECO:0000313" key="3">
    <source>
        <dbReference type="Proteomes" id="UP000199373"/>
    </source>
</evidence>
<organism evidence="2 3">
    <name type="scientific">Prevotella aff. ruminicola Tc2-24</name>
    <dbReference type="NCBI Taxonomy" id="81582"/>
    <lineage>
        <taxon>Bacteria</taxon>
        <taxon>Pseudomonadati</taxon>
        <taxon>Bacteroidota</taxon>
        <taxon>Bacteroidia</taxon>
        <taxon>Bacteroidales</taxon>
        <taxon>Prevotellaceae</taxon>
        <taxon>Prevotella</taxon>
    </lineage>
</organism>
<gene>
    <name evidence="2" type="ORF">SAMN04487850_1108</name>
</gene>
<dbReference type="AlphaFoldDB" id="A0A1I0NBK0"/>
<dbReference type="RefSeq" id="WP_091915220.1">
    <property type="nucleotide sequence ID" value="NZ_FOIQ01000002.1"/>
</dbReference>
<protein>
    <recommendedName>
        <fullName evidence="4">TonB protein C-terminal</fullName>
    </recommendedName>
</protein>
<sequence length="246" mass="28897">MKKILLLLSFLFLSIETNCANIDSLMIRYDDWDKYPVQVSTCSNFERQNGYTEEYIVSSQNHIDTLKHLLSRLPETEDVYFPVRCKLYFFDSDTVRQEVCMNKTYIVQNGKTYANNDTIVNYINRMRCESTPSDDKRFMPDHIGANYIEGNDSLFLLLQKKIDEIACFLKYEGEMVMSVKCKADKEGNTTDTKVKVIRPQIPTKIEEDIAQRLREYVISDVHWEKDINRGTLDWIIFSIRYVGNNQ</sequence>